<dbReference type="InterPro" id="IPR036388">
    <property type="entry name" value="WH-like_DNA-bd_sf"/>
</dbReference>
<keyword evidence="3" id="KW-1185">Reference proteome</keyword>
<dbReference type="PANTHER" id="PTHR33221">
    <property type="entry name" value="WINGED HELIX-TURN-HELIX TRANSCRIPTIONAL REGULATOR, RRF2 FAMILY"/>
    <property type="match status" value="1"/>
</dbReference>
<dbReference type="Pfam" id="PF02082">
    <property type="entry name" value="Rrf2"/>
    <property type="match status" value="1"/>
</dbReference>
<dbReference type="Proteomes" id="UP000482209">
    <property type="component" value="Unassembled WGS sequence"/>
</dbReference>
<protein>
    <submittedName>
        <fullName evidence="2">Rrf2 family transcriptional regulator</fullName>
    </submittedName>
</protein>
<organism evidence="2 3">
    <name type="scientific">Velocimicrobium porci</name>
    <dbReference type="NCBI Taxonomy" id="2606634"/>
    <lineage>
        <taxon>Bacteria</taxon>
        <taxon>Bacillati</taxon>
        <taxon>Bacillota</taxon>
        <taxon>Clostridia</taxon>
        <taxon>Lachnospirales</taxon>
        <taxon>Lachnospiraceae</taxon>
        <taxon>Velocimicrobium</taxon>
    </lineage>
</organism>
<dbReference type="EMBL" id="VUMT01000001">
    <property type="protein sequence ID" value="MSS62392.1"/>
    <property type="molecule type" value="Genomic_DNA"/>
</dbReference>
<dbReference type="PANTHER" id="PTHR33221:SF5">
    <property type="entry name" value="HTH-TYPE TRANSCRIPTIONAL REGULATOR ISCR"/>
    <property type="match status" value="1"/>
</dbReference>
<dbReference type="GO" id="GO:0003700">
    <property type="term" value="F:DNA-binding transcription factor activity"/>
    <property type="evidence" value="ECO:0007669"/>
    <property type="project" value="TreeGrafter"/>
</dbReference>
<dbReference type="Gene3D" id="1.10.10.10">
    <property type="entry name" value="Winged helix-like DNA-binding domain superfamily/Winged helix DNA-binding domain"/>
    <property type="match status" value="1"/>
</dbReference>
<dbReference type="SUPFAM" id="SSF46785">
    <property type="entry name" value="Winged helix' DNA-binding domain"/>
    <property type="match status" value="1"/>
</dbReference>
<dbReference type="PROSITE" id="PS01332">
    <property type="entry name" value="HTH_RRF2_1"/>
    <property type="match status" value="1"/>
</dbReference>
<dbReference type="GO" id="GO:0003677">
    <property type="term" value="F:DNA binding"/>
    <property type="evidence" value="ECO:0007669"/>
    <property type="project" value="UniProtKB-KW"/>
</dbReference>
<sequence length="145" mass="16426">MKISTKGRYALRVMLDLAIYDTGEFIPLKAIAERQGITVKYLEQIVPLLNKAGYLKSSRGNNGGYRLAKDPKEYTAGDILRITEGSIAPVACLEDEPNQCERKEFCMTLPFWQGLYNVINDYVDSVTLEDLVEQSKRFTEGDYCI</sequence>
<dbReference type="InterPro" id="IPR030489">
    <property type="entry name" value="TR_Rrf2-type_CS"/>
</dbReference>
<dbReference type="InterPro" id="IPR000944">
    <property type="entry name" value="Tscrpt_reg_Rrf2"/>
</dbReference>
<reference evidence="2 3" key="1">
    <citation type="submission" date="2019-08" db="EMBL/GenBank/DDBJ databases">
        <title>In-depth cultivation of the pig gut microbiome towards novel bacterial diversity and tailored functional studies.</title>
        <authorList>
            <person name="Wylensek D."/>
            <person name="Hitch T.C.A."/>
            <person name="Clavel T."/>
        </authorList>
    </citation>
    <scope>NUCLEOTIDE SEQUENCE [LARGE SCALE GENOMIC DNA]</scope>
    <source>
        <strain evidence="2 3">WCA-693-APC-MOT-I</strain>
    </source>
</reference>
<evidence type="ECO:0000256" key="1">
    <source>
        <dbReference type="ARBA" id="ARBA00023125"/>
    </source>
</evidence>
<evidence type="ECO:0000313" key="3">
    <source>
        <dbReference type="Proteomes" id="UP000482209"/>
    </source>
</evidence>
<dbReference type="GO" id="GO:0005829">
    <property type="term" value="C:cytosol"/>
    <property type="evidence" value="ECO:0007669"/>
    <property type="project" value="TreeGrafter"/>
</dbReference>
<dbReference type="AlphaFoldDB" id="A0A6L5XUL3"/>
<keyword evidence="1" id="KW-0238">DNA-binding</keyword>
<dbReference type="InterPro" id="IPR036390">
    <property type="entry name" value="WH_DNA-bd_sf"/>
</dbReference>
<comment type="caution">
    <text evidence="2">The sequence shown here is derived from an EMBL/GenBank/DDBJ whole genome shotgun (WGS) entry which is preliminary data.</text>
</comment>
<dbReference type="PROSITE" id="PS51197">
    <property type="entry name" value="HTH_RRF2_2"/>
    <property type="match status" value="1"/>
</dbReference>
<name>A0A6L5XUL3_9FIRM</name>
<proteinExistence type="predicted"/>
<evidence type="ECO:0000313" key="2">
    <source>
        <dbReference type="EMBL" id="MSS62392.1"/>
    </source>
</evidence>
<dbReference type="NCBIfam" id="TIGR00738">
    <property type="entry name" value="rrf2_super"/>
    <property type="match status" value="1"/>
</dbReference>
<gene>
    <name evidence="2" type="ORF">FYJ58_00595</name>
</gene>
<accession>A0A6L5XUL3</accession>
<dbReference type="RefSeq" id="WP_154515684.1">
    <property type="nucleotide sequence ID" value="NZ_VUMT01000001.1"/>
</dbReference>